<gene>
    <name evidence="1" type="ORF">C9J12_22875</name>
</gene>
<comment type="caution">
    <text evidence="1">The sequence shown here is derived from an EMBL/GenBank/DDBJ whole genome shotgun (WGS) entry which is preliminary data.</text>
</comment>
<reference evidence="1 2" key="1">
    <citation type="submission" date="2018-01" db="EMBL/GenBank/DDBJ databases">
        <title>Whole genome sequencing of Histamine producing bacteria.</title>
        <authorList>
            <person name="Butler K."/>
        </authorList>
    </citation>
    <scope>NUCLEOTIDE SEQUENCE [LARGE SCALE GENOMIC DNA]</scope>
    <source>
        <strain evidence="1 2">JCM 12947</strain>
    </source>
</reference>
<keyword evidence="2" id="KW-1185">Reference proteome</keyword>
<evidence type="ECO:0008006" key="3">
    <source>
        <dbReference type="Google" id="ProtNLM"/>
    </source>
</evidence>
<sequence>MNDTMQHHHVTLIPRGNKVTETYELLLQCAKQVSLKKNENGPISWCASYDENKKHFFVDALFPSQEAVEFHQKNLKPILENASELITAPPETIVRHVFSTAP</sequence>
<dbReference type="EMBL" id="PYMJ01000031">
    <property type="protein sequence ID" value="PSU45409.1"/>
    <property type="molecule type" value="Genomic_DNA"/>
</dbReference>
<dbReference type="Gene3D" id="3.30.70.100">
    <property type="match status" value="1"/>
</dbReference>
<protein>
    <recommendedName>
        <fullName evidence="3">Antibiotic biosynthesis monooxygenase</fullName>
    </recommendedName>
</protein>
<evidence type="ECO:0000313" key="2">
    <source>
        <dbReference type="Proteomes" id="UP000240987"/>
    </source>
</evidence>
<dbReference type="AlphaFoldDB" id="A0A2T3J9D3"/>
<accession>A0A2T3J9D3</accession>
<organism evidence="1 2">
    <name type="scientific">Photobacterium frigidiphilum</name>
    <dbReference type="NCBI Taxonomy" id="264736"/>
    <lineage>
        <taxon>Bacteria</taxon>
        <taxon>Pseudomonadati</taxon>
        <taxon>Pseudomonadota</taxon>
        <taxon>Gammaproteobacteria</taxon>
        <taxon>Vibrionales</taxon>
        <taxon>Vibrionaceae</taxon>
        <taxon>Photobacterium</taxon>
    </lineage>
</organism>
<dbReference type="InterPro" id="IPR011008">
    <property type="entry name" value="Dimeric_a/b-barrel"/>
</dbReference>
<dbReference type="OrthoDB" id="9907383at2"/>
<proteinExistence type="predicted"/>
<name>A0A2T3J9D3_9GAMM</name>
<dbReference type="SUPFAM" id="SSF54909">
    <property type="entry name" value="Dimeric alpha+beta barrel"/>
    <property type="match status" value="1"/>
</dbReference>
<dbReference type="RefSeq" id="WP_107244818.1">
    <property type="nucleotide sequence ID" value="NZ_PYMJ01000031.1"/>
</dbReference>
<dbReference type="Proteomes" id="UP000240987">
    <property type="component" value="Unassembled WGS sequence"/>
</dbReference>
<evidence type="ECO:0000313" key="1">
    <source>
        <dbReference type="EMBL" id="PSU45409.1"/>
    </source>
</evidence>